<evidence type="ECO:0000313" key="3">
    <source>
        <dbReference type="Proteomes" id="UP000316747"/>
    </source>
</evidence>
<dbReference type="AlphaFoldDB" id="A0A543HI94"/>
<keyword evidence="1" id="KW-0812">Transmembrane</keyword>
<dbReference type="RefSeq" id="WP_141845433.1">
    <property type="nucleotide sequence ID" value="NZ_VFPM01000003.1"/>
</dbReference>
<evidence type="ECO:0000256" key="1">
    <source>
        <dbReference type="SAM" id="Phobius"/>
    </source>
</evidence>
<evidence type="ECO:0000313" key="2">
    <source>
        <dbReference type="EMBL" id="TQM58045.1"/>
    </source>
</evidence>
<protein>
    <submittedName>
        <fullName evidence="2">Uncharacterized protein</fullName>
    </submittedName>
</protein>
<keyword evidence="1" id="KW-1133">Transmembrane helix</keyword>
<organism evidence="2 3">
    <name type="scientific">Humibacillus xanthopallidus</name>
    <dbReference type="NCBI Taxonomy" id="412689"/>
    <lineage>
        <taxon>Bacteria</taxon>
        <taxon>Bacillati</taxon>
        <taxon>Actinomycetota</taxon>
        <taxon>Actinomycetes</taxon>
        <taxon>Micrococcales</taxon>
        <taxon>Intrasporangiaceae</taxon>
        <taxon>Humibacillus</taxon>
    </lineage>
</organism>
<dbReference type="OrthoDB" id="5198533at2"/>
<keyword evidence="1" id="KW-0472">Membrane</keyword>
<name>A0A543HI94_9MICO</name>
<keyword evidence="3" id="KW-1185">Reference proteome</keyword>
<feature type="transmembrane region" description="Helical" evidence="1">
    <location>
        <begin position="12"/>
        <end position="31"/>
    </location>
</feature>
<dbReference type="EMBL" id="VFPM01000003">
    <property type="protein sequence ID" value="TQM58045.1"/>
    <property type="molecule type" value="Genomic_DNA"/>
</dbReference>
<sequence length="206" mass="22326">MKLYADTPTRRTRQLLADAFIVLWVGLWVYAGRQVHDLVTSLRSPADSITSAGQSVNDSLTGAGEQAGQIPLVGDQLRTWLTQAAGSGTTLRDAGASMADTIDRLALGLGLATALAPISIVVAVWLYVRIGFVRTARQSQRFIDAGEDLDLFALRAMARQPMRALAKVSDDPAGAWRRQDRAVIRELALLELRDQGLRPPPPRSAP</sequence>
<accession>A0A543HI94</accession>
<dbReference type="Proteomes" id="UP000316747">
    <property type="component" value="Unassembled WGS sequence"/>
</dbReference>
<feature type="transmembrane region" description="Helical" evidence="1">
    <location>
        <begin position="105"/>
        <end position="128"/>
    </location>
</feature>
<comment type="caution">
    <text evidence="2">The sequence shown here is derived from an EMBL/GenBank/DDBJ whole genome shotgun (WGS) entry which is preliminary data.</text>
</comment>
<reference evidence="2 3" key="1">
    <citation type="submission" date="2019-06" db="EMBL/GenBank/DDBJ databases">
        <title>Genome sequencing of plant associated microbes to promote plant fitness in Sorghum bicolor and Oryza sativa.</title>
        <authorList>
            <person name="Coleman-Derr D."/>
        </authorList>
    </citation>
    <scope>NUCLEOTIDE SEQUENCE [LARGE SCALE GENOMIC DNA]</scope>
    <source>
        <strain evidence="2 3">KV-663</strain>
    </source>
</reference>
<gene>
    <name evidence="2" type="ORF">FBY41_3401</name>
</gene>
<proteinExistence type="predicted"/>